<dbReference type="PATRIC" id="fig|741277.3.peg.1202"/>
<accession>G6FQ74</accession>
<sequence>MNSQPCGGKSSKGTTNACNLFFAMAASVIIFRQVLLPRMDLDGVDVLCEPKLLRLSWIFSQVPSLRQLRKYVWSVCQAGKSPGSDRHLTASSKM</sequence>
<name>G6FQ74_9CYAN</name>
<dbReference type="Proteomes" id="UP000004344">
    <property type="component" value="Unassembled WGS sequence"/>
</dbReference>
<comment type="caution">
    <text evidence="1">The sequence shown here is derived from an EMBL/GenBank/DDBJ whole genome shotgun (WGS) entry which is preliminary data.</text>
</comment>
<evidence type="ECO:0000313" key="2">
    <source>
        <dbReference type="Proteomes" id="UP000004344"/>
    </source>
</evidence>
<dbReference type="AlphaFoldDB" id="G6FQ74"/>
<gene>
    <name evidence="1" type="ORF">FJSC11DRAFT_1021</name>
</gene>
<proteinExistence type="predicted"/>
<organism evidence="1 2">
    <name type="scientific">Fischerella thermalis JSC-11</name>
    <dbReference type="NCBI Taxonomy" id="741277"/>
    <lineage>
        <taxon>Bacteria</taxon>
        <taxon>Bacillati</taxon>
        <taxon>Cyanobacteriota</taxon>
        <taxon>Cyanophyceae</taxon>
        <taxon>Nostocales</taxon>
        <taxon>Hapalosiphonaceae</taxon>
        <taxon>Fischerella</taxon>
    </lineage>
</organism>
<keyword evidence="2" id="KW-1185">Reference proteome</keyword>
<reference evidence="1 2" key="1">
    <citation type="submission" date="2011-09" db="EMBL/GenBank/DDBJ databases">
        <title>The draft genome of Fischerella sp. JSC-11.</title>
        <authorList>
            <consortium name="US DOE Joint Genome Institute (JGI-PGF)"/>
            <person name="Lucas S."/>
            <person name="Han J."/>
            <person name="Lapidus A."/>
            <person name="Cheng J.-F."/>
            <person name="Goodwin L."/>
            <person name="Pitluck S."/>
            <person name="Peters L."/>
            <person name="Land M.L."/>
            <person name="Hauser L."/>
            <person name="Sarkisova S."/>
            <person name="Bryant D.A."/>
            <person name="Brown I."/>
            <person name="Woyke T.J."/>
        </authorList>
    </citation>
    <scope>NUCLEOTIDE SEQUENCE [LARGE SCALE GENOMIC DNA]</scope>
    <source>
        <strain evidence="1 2">JSC-11</strain>
    </source>
</reference>
<evidence type="ECO:0000313" key="1">
    <source>
        <dbReference type="EMBL" id="EHC17959.1"/>
    </source>
</evidence>
<dbReference type="EMBL" id="AGIZ01000003">
    <property type="protein sequence ID" value="EHC17959.1"/>
    <property type="molecule type" value="Genomic_DNA"/>
</dbReference>
<protein>
    <submittedName>
        <fullName evidence="1">Uncharacterized protein</fullName>
    </submittedName>
</protein>